<protein>
    <recommendedName>
        <fullName evidence="4">DNA-binding protein</fullName>
    </recommendedName>
</protein>
<reference evidence="2 3" key="1">
    <citation type="submission" date="2019-01" db="EMBL/GenBank/DDBJ databases">
        <authorList>
            <person name="Chen W.-M."/>
        </authorList>
    </citation>
    <scope>NUCLEOTIDE SEQUENCE [LARGE SCALE GENOMIC DNA]</scope>
    <source>
        <strain evidence="2 3">ICH-3</strain>
    </source>
</reference>
<evidence type="ECO:0000256" key="1">
    <source>
        <dbReference type="SAM" id="MobiDB-lite"/>
    </source>
</evidence>
<evidence type="ECO:0008006" key="4">
    <source>
        <dbReference type="Google" id="ProtNLM"/>
    </source>
</evidence>
<keyword evidence="3" id="KW-1185">Reference proteome</keyword>
<accession>A0A3S2VVV7</accession>
<feature type="region of interest" description="Disordered" evidence="1">
    <location>
        <begin position="57"/>
        <end position="77"/>
    </location>
</feature>
<dbReference type="AlphaFoldDB" id="A0A3S2VVV7"/>
<gene>
    <name evidence="2" type="ORF">ENE75_15125</name>
</gene>
<sequence>MPDAERHAYYSPAELAAHVGAPISALAAALELLGWQRGAVTLKGKRIAYWAAPGHPPIQLQRGRPAEVARDDRGRYA</sequence>
<comment type="caution">
    <text evidence="2">The sequence shown here is derived from an EMBL/GenBank/DDBJ whole genome shotgun (WGS) entry which is preliminary data.</text>
</comment>
<dbReference type="Proteomes" id="UP000288178">
    <property type="component" value="Unassembled WGS sequence"/>
</dbReference>
<organism evidence="2 3">
    <name type="scientific">Rubrivivax albus</name>
    <dbReference type="NCBI Taxonomy" id="2499835"/>
    <lineage>
        <taxon>Bacteria</taxon>
        <taxon>Pseudomonadati</taxon>
        <taxon>Pseudomonadota</taxon>
        <taxon>Betaproteobacteria</taxon>
        <taxon>Burkholderiales</taxon>
        <taxon>Sphaerotilaceae</taxon>
        <taxon>Rubrivivax</taxon>
    </lineage>
</organism>
<feature type="compositionally biased region" description="Basic and acidic residues" evidence="1">
    <location>
        <begin position="64"/>
        <end position="77"/>
    </location>
</feature>
<evidence type="ECO:0000313" key="3">
    <source>
        <dbReference type="Proteomes" id="UP000288178"/>
    </source>
</evidence>
<proteinExistence type="predicted"/>
<dbReference type="EMBL" id="SACT01000005">
    <property type="protein sequence ID" value="RVT50349.1"/>
    <property type="molecule type" value="Genomic_DNA"/>
</dbReference>
<name>A0A3S2VVV7_9BURK</name>
<evidence type="ECO:0000313" key="2">
    <source>
        <dbReference type="EMBL" id="RVT50349.1"/>
    </source>
</evidence>